<comment type="caution">
    <text evidence="5">The sequence shown here is derived from an EMBL/GenBank/DDBJ whole genome shotgun (WGS) entry which is preliminary data.</text>
</comment>
<protein>
    <submittedName>
        <fullName evidence="5">Uncharacterized protein</fullName>
    </submittedName>
</protein>
<dbReference type="PANTHER" id="PTHR48100:SF1">
    <property type="entry name" value="HISTIDINE PHOSPHATASE FAMILY PROTEIN-RELATED"/>
    <property type="match status" value="1"/>
</dbReference>
<feature type="compositionally biased region" description="Basic and acidic residues" evidence="4">
    <location>
        <begin position="42"/>
        <end position="59"/>
    </location>
</feature>
<evidence type="ECO:0000256" key="4">
    <source>
        <dbReference type="SAM" id="MobiDB-lite"/>
    </source>
</evidence>
<keyword evidence="6" id="KW-1185">Reference proteome</keyword>
<dbReference type="InterPro" id="IPR013078">
    <property type="entry name" value="His_Pase_superF_clade-1"/>
</dbReference>
<keyword evidence="1" id="KW-0479">Metal-binding</keyword>
<keyword evidence="3" id="KW-0862">Zinc</keyword>
<keyword evidence="2" id="KW-0863">Zinc-finger</keyword>
<dbReference type="PROSITE" id="PS00518">
    <property type="entry name" value="ZF_RING_1"/>
    <property type="match status" value="1"/>
</dbReference>
<dbReference type="PANTHER" id="PTHR48100">
    <property type="entry name" value="BROAD-SPECIFICITY PHOSPHATASE YOR283W-RELATED"/>
    <property type="match status" value="1"/>
</dbReference>
<gene>
    <name evidence="5" type="ORF">RFI_16255</name>
</gene>
<dbReference type="SUPFAM" id="SSF53254">
    <property type="entry name" value="Phosphoglycerate mutase-like"/>
    <property type="match status" value="1"/>
</dbReference>
<dbReference type="EMBL" id="ASPP01012075">
    <property type="protein sequence ID" value="ETO20950.1"/>
    <property type="molecule type" value="Genomic_DNA"/>
</dbReference>
<feature type="compositionally biased region" description="Basic and acidic residues" evidence="4">
    <location>
        <begin position="188"/>
        <end position="198"/>
    </location>
</feature>
<accession>X6N3V2</accession>
<feature type="region of interest" description="Disordered" evidence="4">
    <location>
        <begin position="37"/>
        <end position="59"/>
    </location>
</feature>
<dbReference type="AlphaFoldDB" id="X6N3V2"/>
<reference evidence="5 6" key="1">
    <citation type="journal article" date="2013" name="Curr. Biol.">
        <title>The Genome of the Foraminiferan Reticulomyxa filosa.</title>
        <authorList>
            <person name="Glockner G."/>
            <person name="Hulsmann N."/>
            <person name="Schleicher M."/>
            <person name="Noegel A.A."/>
            <person name="Eichinger L."/>
            <person name="Gallinger C."/>
            <person name="Pawlowski J."/>
            <person name="Sierra R."/>
            <person name="Euteneuer U."/>
            <person name="Pillet L."/>
            <person name="Moustafa A."/>
            <person name="Platzer M."/>
            <person name="Groth M."/>
            <person name="Szafranski K."/>
            <person name="Schliwa M."/>
        </authorList>
    </citation>
    <scope>NUCLEOTIDE SEQUENCE [LARGE SCALE GENOMIC DNA]</scope>
</reference>
<dbReference type="Gene3D" id="3.40.50.1240">
    <property type="entry name" value="Phosphoglycerate mutase-like"/>
    <property type="match status" value="1"/>
</dbReference>
<evidence type="ECO:0000313" key="5">
    <source>
        <dbReference type="EMBL" id="ETO20950.1"/>
    </source>
</evidence>
<dbReference type="GO" id="GO:0008270">
    <property type="term" value="F:zinc ion binding"/>
    <property type="evidence" value="ECO:0007669"/>
    <property type="project" value="UniProtKB-KW"/>
</dbReference>
<dbReference type="GO" id="GO:0005737">
    <property type="term" value="C:cytoplasm"/>
    <property type="evidence" value="ECO:0007669"/>
    <property type="project" value="TreeGrafter"/>
</dbReference>
<proteinExistence type="predicted"/>
<dbReference type="Proteomes" id="UP000023152">
    <property type="component" value="Unassembled WGS sequence"/>
</dbReference>
<name>X6N3V2_RETFI</name>
<evidence type="ECO:0000313" key="6">
    <source>
        <dbReference type="Proteomes" id="UP000023152"/>
    </source>
</evidence>
<organism evidence="5 6">
    <name type="scientific">Reticulomyxa filosa</name>
    <dbReference type="NCBI Taxonomy" id="46433"/>
    <lineage>
        <taxon>Eukaryota</taxon>
        <taxon>Sar</taxon>
        <taxon>Rhizaria</taxon>
        <taxon>Retaria</taxon>
        <taxon>Foraminifera</taxon>
        <taxon>Monothalamids</taxon>
        <taxon>Reticulomyxidae</taxon>
        <taxon>Reticulomyxa</taxon>
    </lineage>
</organism>
<dbReference type="GO" id="GO:0016791">
    <property type="term" value="F:phosphatase activity"/>
    <property type="evidence" value="ECO:0007669"/>
    <property type="project" value="TreeGrafter"/>
</dbReference>
<dbReference type="InterPro" id="IPR017907">
    <property type="entry name" value="Znf_RING_CS"/>
</dbReference>
<evidence type="ECO:0000256" key="1">
    <source>
        <dbReference type="ARBA" id="ARBA00022723"/>
    </source>
</evidence>
<evidence type="ECO:0000256" key="3">
    <source>
        <dbReference type="ARBA" id="ARBA00022833"/>
    </source>
</evidence>
<feature type="compositionally biased region" description="Low complexity" evidence="4">
    <location>
        <begin position="178"/>
        <end position="187"/>
    </location>
</feature>
<feature type="region of interest" description="Disordered" evidence="4">
    <location>
        <begin position="171"/>
        <end position="246"/>
    </location>
</feature>
<dbReference type="OrthoDB" id="496981at2759"/>
<feature type="non-terminal residue" evidence="5">
    <location>
        <position position="1"/>
    </location>
</feature>
<dbReference type="InterPro" id="IPR050275">
    <property type="entry name" value="PGM_Phosphatase"/>
</dbReference>
<dbReference type="InterPro" id="IPR029033">
    <property type="entry name" value="His_PPase_superfam"/>
</dbReference>
<sequence>FICEAYRRCQSGKFRQDDFEHLEKCINTAYRQILKHHKKNSTKKESEMNGKDNDHDEKAKRKDDVMFVPPLKQIAAMPTCIVCQVQFSHKHYYTICGHGVCFRCLLQTFHAPPKSPKVIWFRLFYLYKKKNKNKTKKDFDYVHISPLPPESHFFTLSHLPDESDLSLLNGRQSKKTSKGNGNSNGNGKSDDKKSEHDSYNGNDSSNGNGNGNGNGNERIEKNSSWPLATNGREGEEMEEKEETTSNWKRLRNGSYKNMLKVVGEHFGKKLKRYQRWRKCENCEFGFLADPDINWHQIFELKCAICQSVQRVQLIGPGICQHIAIHSISSPPFIPSNPPFSQEKTYLKTLLFIRHGQAMNNVRPTDPALFDPFLTEKGKFQCLQLKEQLTQYMRFNLVLVSTMNRTLQTAALTVEDRVRFFFFFLKKKKNYDCSSNQSYQTNQPTNK</sequence>
<dbReference type="Pfam" id="PF00300">
    <property type="entry name" value="His_Phos_1"/>
    <property type="match status" value="1"/>
</dbReference>
<dbReference type="CDD" id="cd07067">
    <property type="entry name" value="HP_PGM_like"/>
    <property type="match status" value="1"/>
</dbReference>
<evidence type="ECO:0000256" key="2">
    <source>
        <dbReference type="ARBA" id="ARBA00022771"/>
    </source>
</evidence>